<evidence type="ECO:0000256" key="1">
    <source>
        <dbReference type="ARBA" id="ARBA00004417"/>
    </source>
</evidence>
<evidence type="ECO:0000256" key="4">
    <source>
        <dbReference type="ARBA" id="ARBA00022475"/>
    </source>
</evidence>
<sequence length="282" mass="31441">MNDPLLNISNLKIISENPNRTLIQDFSLKLKQQRSIALIGESGSGKTTVIKAILGFLPNNCRITEGSILLNSTTDLAKIPQKEFYKIRGKKIVTILQNAMGSLTPSMRIGKQIIETLRQHHTLSKKEAFEKAEELLASVHIPDPKRCLYQYPFELSGGMRQRVVIAIALSCSPELILADEPTTALDSVSQAQVLKILHQVHKQNQSAMILVTHNLALVTELCDDIVIIKNGKIIEIGSVQDIFSYPQHPYTKQLLNAVSRIPITENMAPILRYKPHCYATQG</sequence>
<keyword evidence="3" id="KW-0813">Transport</keyword>
<dbReference type="GO" id="GO:0005524">
    <property type="term" value="F:ATP binding"/>
    <property type="evidence" value="ECO:0007669"/>
    <property type="project" value="UniProtKB-KW"/>
</dbReference>
<dbReference type="SMART" id="SM00382">
    <property type="entry name" value="AAA"/>
    <property type="match status" value="1"/>
</dbReference>
<dbReference type="InterPro" id="IPR017871">
    <property type="entry name" value="ABC_transporter-like_CS"/>
</dbReference>
<protein>
    <submittedName>
        <fullName evidence="9">Peptide ABC transporter, ATP-binding protein</fullName>
    </submittedName>
</protein>
<evidence type="ECO:0000256" key="2">
    <source>
        <dbReference type="ARBA" id="ARBA00005417"/>
    </source>
</evidence>
<comment type="subcellular location">
    <subcellularLocation>
        <location evidence="1">Cell inner membrane</location>
        <topology evidence="1">Peripheral membrane protein</topology>
    </subcellularLocation>
</comment>
<evidence type="ECO:0000256" key="7">
    <source>
        <dbReference type="ARBA" id="ARBA00023136"/>
    </source>
</evidence>
<evidence type="ECO:0000259" key="8">
    <source>
        <dbReference type="PROSITE" id="PS50893"/>
    </source>
</evidence>
<keyword evidence="6 9" id="KW-0067">ATP-binding</keyword>
<dbReference type="GO" id="GO:0005886">
    <property type="term" value="C:plasma membrane"/>
    <property type="evidence" value="ECO:0007669"/>
    <property type="project" value="UniProtKB-SubCell"/>
</dbReference>
<dbReference type="Gene3D" id="3.40.50.300">
    <property type="entry name" value="P-loop containing nucleotide triphosphate hydrolases"/>
    <property type="match status" value="1"/>
</dbReference>
<dbReference type="PANTHER" id="PTHR43297">
    <property type="entry name" value="OLIGOPEPTIDE TRANSPORT ATP-BINDING PROTEIN APPD"/>
    <property type="match status" value="1"/>
</dbReference>
<dbReference type="InterPro" id="IPR027417">
    <property type="entry name" value="P-loop_NTPase"/>
</dbReference>
<name>A0AA34WI99_CHLPE</name>
<organism evidence="9 10">
    <name type="scientific">Chlamydia pecorum (strain ATCC VR-628 / DSM 29919 / E58)</name>
    <name type="common">Chlamydophila pecorum</name>
    <dbReference type="NCBI Taxonomy" id="331635"/>
    <lineage>
        <taxon>Bacteria</taxon>
        <taxon>Pseudomonadati</taxon>
        <taxon>Chlamydiota</taxon>
        <taxon>Chlamydiia</taxon>
        <taxon>Chlamydiales</taxon>
        <taxon>Chlamydiaceae</taxon>
        <taxon>Chlamydia/Chlamydophila group</taxon>
        <taxon>Chlamydia</taxon>
    </lineage>
</organism>
<keyword evidence="5" id="KW-0547">Nucleotide-binding</keyword>
<evidence type="ECO:0000256" key="3">
    <source>
        <dbReference type="ARBA" id="ARBA00022448"/>
    </source>
</evidence>
<dbReference type="KEGG" id="cpm:G5S_0977"/>
<evidence type="ECO:0000256" key="6">
    <source>
        <dbReference type="ARBA" id="ARBA00022840"/>
    </source>
</evidence>
<dbReference type="InterPro" id="IPR003593">
    <property type="entry name" value="AAA+_ATPase"/>
</dbReference>
<accession>A0AA34WI99</accession>
<dbReference type="AlphaFoldDB" id="A0AA34WI99"/>
<feature type="domain" description="ABC transporter" evidence="8">
    <location>
        <begin position="6"/>
        <end position="255"/>
    </location>
</feature>
<dbReference type="InterPro" id="IPR013563">
    <property type="entry name" value="Oligopep_ABC_C"/>
</dbReference>
<dbReference type="EMBL" id="CP002608">
    <property type="protein sequence ID" value="AEB41898.1"/>
    <property type="molecule type" value="Genomic_DNA"/>
</dbReference>
<dbReference type="RefSeq" id="WP_013712976.1">
    <property type="nucleotide sequence ID" value="NC_015408.1"/>
</dbReference>
<dbReference type="Pfam" id="PF00005">
    <property type="entry name" value="ABC_tran"/>
    <property type="match status" value="1"/>
</dbReference>
<dbReference type="GO" id="GO:0015833">
    <property type="term" value="P:peptide transport"/>
    <property type="evidence" value="ECO:0007669"/>
    <property type="project" value="InterPro"/>
</dbReference>
<dbReference type="Proteomes" id="UP000008305">
    <property type="component" value="Chromosome"/>
</dbReference>
<keyword evidence="4" id="KW-1003">Cell membrane</keyword>
<evidence type="ECO:0000313" key="10">
    <source>
        <dbReference type="Proteomes" id="UP000008305"/>
    </source>
</evidence>
<evidence type="ECO:0000313" key="9">
    <source>
        <dbReference type="EMBL" id="AEB41898.1"/>
    </source>
</evidence>
<evidence type="ECO:0000256" key="5">
    <source>
        <dbReference type="ARBA" id="ARBA00022741"/>
    </source>
</evidence>
<dbReference type="PROSITE" id="PS00211">
    <property type="entry name" value="ABC_TRANSPORTER_1"/>
    <property type="match status" value="1"/>
</dbReference>
<proteinExistence type="inferred from homology"/>
<keyword evidence="7" id="KW-0472">Membrane</keyword>
<reference evidence="9 10" key="1">
    <citation type="journal article" date="2011" name="J. Bacteriol.">
        <title>Genome sequence of the obligate intracellular animal pathogen Chlamydia pecorum E58.</title>
        <authorList>
            <person name="Mojica S."/>
            <person name="Huot Creasy H."/>
            <person name="Daugherty S."/>
            <person name="Read T.D."/>
            <person name="Kim T."/>
            <person name="Kaltenboeck B."/>
            <person name="Bavoil P."/>
            <person name="Myers G.S."/>
        </authorList>
    </citation>
    <scope>NUCLEOTIDE SEQUENCE [LARGE SCALE GENOMIC DNA]</scope>
    <source>
        <strain evidence="9 10">E58</strain>
    </source>
</reference>
<dbReference type="PROSITE" id="PS50893">
    <property type="entry name" value="ABC_TRANSPORTER_2"/>
    <property type="match status" value="1"/>
</dbReference>
<dbReference type="Pfam" id="PF08352">
    <property type="entry name" value="oligo_HPY"/>
    <property type="match status" value="1"/>
</dbReference>
<dbReference type="InterPro" id="IPR050388">
    <property type="entry name" value="ABC_Ni/Peptide_Import"/>
</dbReference>
<dbReference type="CDD" id="cd03257">
    <property type="entry name" value="ABC_NikE_OppD_transporters"/>
    <property type="match status" value="1"/>
</dbReference>
<keyword evidence="10" id="KW-1185">Reference proteome</keyword>
<comment type="similarity">
    <text evidence="2">Belongs to the ABC transporter superfamily.</text>
</comment>
<dbReference type="GO" id="GO:0016887">
    <property type="term" value="F:ATP hydrolysis activity"/>
    <property type="evidence" value="ECO:0007669"/>
    <property type="project" value="InterPro"/>
</dbReference>
<dbReference type="SUPFAM" id="SSF52540">
    <property type="entry name" value="P-loop containing nucleoside triphosphate hydrolases"/>
    <property type="match status" value="1"/>
</dbReference>
<gene>
    <name evidence="9" type="ordered locus">G5S_0977</name>
</gene>
<dbReference type="InterPro" id="IPR003439">
    <property type="entry name" value="ABC_transporter-like_ATP-bd"/>
</dbReference>
<dbReference type="PANTHER" id="PTHR43297:SF2">
    <property type="entry name" value="DIPEPTIDE TRANSPORT ATP-BINDING PROTEIN DPPD"/>
    <property type="match status" value="1"/>
</dbReference>